<keyword evidence="3" id="KW-0963">Cytoplasm</keyword>
<protein>
    <recommendedName>
        <fullName evidence="3 4">Protein GrpE</fullName>
    </recommendedName>
    <alternativeName>
        <fullName evidence="3">HSP-70 cofactor</fullName>
    </alternativeName>
</protein>
<dbReference type="PANTHER" id="PTHR21237:SF23">
    <property type="entry name" value="GRPE PROTEIN HOMOLOG, MITOCHONDRIAL"/>
    <property type="match status" value="1"/>
</dbReference>
<dbReference type="Gene3D" id="3.90.20.20">
    <property type="match status" value="1"/>
</dbReference>
<dbReference type="PROSITE" id="PS01071">
    <property type="entry name" value="GRPE"/>
    <property type="match status" value="1"/>
</dbReference>
<dbReference type="GO" id="GO:0051082">
    <property type="term" value="F:unfolded protein binding"/>
    <property type="evidence" value="ECO:0007669"/>
    <property type="project" value="TreeGrafter"/>
</dbReference>
<dbReference type="SUPFAM" id="SSF51064">
    <property type="entry name" value="Head domain of nucleotide exchange factor GrpE"/>
    <property type="match status" value="1"/>
</dbReference>
<dbReference type="EMBL" id="QPJS01000002">
    <property type="protein sequence ID" value="RCX03724.1"/>
    <property type="molecule type" value="Genomic_DNA"/>
</dbReference>
<feature type="compositionally biased region" description="Polar residues" evidence="6">
    <location>
        <begin position="1"/>
        <end position="12"/>
    </location>
</feature>
<dbReference type="Pfam" id="PF01025">
    <property type="entry name" value="GrpE"/>
    <property type="match status" value="1"/>
</dbReference>
<dbReference type="HAMAP" id="MF_01151">
    <property type="entry name" value="GrpE"/>
    <property type="match status" value="1"/>
</dbReference>
<keyword evidence="3 4" id="KW-0346">Stress response</keyword>
<evidence type="ECO:0000313" key="7">
    <source>
        <dbReference type="EMBL" id="RCX03724.1"/>
    </source>
</evidence>
<sequence length="185" mass="21124">MLFTMEQTTRNTDSNHEHQTVVDTHESGAEETQNQDATAVENAELAELKDKYIRLYADFDNFRKRTNRERLEVIQSANRDLMLALLPVLDDFDRAFKNLGDKTSGDPVLEGFKLIHHKLIDIMNHKGLKPMESSVGKEFDVETMEAVTNVPVQDESQKGKVIDELERGYMLGEKILRFAKVVVGE</sequence>
<comment type="similarity">
    <text evidence="1 3 5">Belongs to the GrpE family.</text>
</comment>
<evidence type="ECO:0000256" key="1">
    <source>
        <dbReference type="ARBA" id="ARBA00009054"/>
    </source>
</evidence>
<comment type="subunit">
    <text evidence="3">Homodimer.</text>
</comment>
<comment type="subcellular location">
    <subcellularLocation>
        <location evidence="3">Cytoplasm</location>
    </subcellularLocation>
</comment>
<dbReference type="GO" id="GO:0000774">
    <property type="term" value="F:adenyl-nucleotide exchange factor activity"/>
    <property type="evidence" value="ECO:0007669"/>
    <property type="project" value="InterPro"/>
</dbReference>
<reference evidence="7 8" key="1">
    <citation type="submission" date="2018-07" db="EMBL/GenBank/DDBJ databases">
        <title>Genomic Encyclopedia of Type Strains, Phase IV (KMG-IV): sequencing the most valuable type-strain genomes for metagenomic binning, comparative biology and taxonomic classification.</title>
        <authorList>
            <person name="Goeker M."/>
        </authorList>
    </citation>
    <scope>NUCLEOTIDE SEQUENCE [LARGE SCALE GENOMIC DNA]</scope>
    <source>
        <strain evidence="7 8">DSM 21410</strain>
    </source>
</reference>
<feature type="region of interest" description="Disordered" evidence="6">
    <location>
        <begin position="1"/>
        <end position="36"/>
    </location>
</feature>
<name>A0A369A8H2_9FLAO</name>
<dbReference type="GO" id="GO:0006457">
    <property type="term" value="P:protein folding"/>
    <property type="evidence" value="ECO:0007669"/>
    <property type="project" value="InterPro"/>
</dbReference>
<dbReference type="InterPro" id="IPR000740">
    <property type="entry name" value="GrpE"/>
</dbReference>
<dbReference type="SUPFAM" id="SSF58014">
    <property type="entry name" value="Coiled-coil domain of nucleotide exchange factor GrpE"/>
    <property type="match status" value="1"/>
</dbReference>
<organism evidence="7 8">
    <name type="scientific">Schleiferia thermophila</name>
    <dbReference type="NCBI Taxonomy" id="884107"/>
    <lineage>
        <taxon>Bacteria</taxon>
        <taxon>Pseudomonadati</taxon>
        <taxon>Bacteroidota</taxon>
        <taxon>Flavobacteriia</taxon>
        <taxon>Flavobacteriales</taxon>
        <taxon>Schleiferiaceae</taxon>
        <taxon>Schleiferia</taxon>
    </lineage>
</organism>
<evidence type="ECO:0000256" key="5">
    <source>
        <dbReference type="RuleBase" id="RU004478"/>
    </source>
</evidence>
<evidence type="ECO:0000256" key="4">
    <source>
        <dbReference type="RuleBase" id="RU000639"/>
    </source>
</evidence>
<keyword evidence="8" id="KW-1185">Reference proteome</keyword>
<gene>
    <name evidence="3" type="primary">grpE</name>
    <name evidence="7" type="ORF">DES35_102177</name>
</gene>
<dbReference type="Gene3D" id="2.30.22.10">
    <property type="entry name" value="Head domain of nucleotide exchange factor GrpE"/>
    <property type="match status" value="1"/>
</dbReference>
<dbReference type="PANTHER" id="PTHR21237">
    <property type="entry name" value="GRPE PROTEIN"/>
    <property type="match status" value="1"/>
</dbReference>
<evidence type="ECO:0000256" key="3">
    <source>
        <dbReference type="HAMAP-Rule" id="MF_01151"/>
    </source>
</evidence>
<dbReference type="AlphaFoldDB" id="A0A369A8H2"/>
<keyword evidence="2 3" id="KW-0143">Chaperone</keyword>
<dbReference type="InterPro" id="IPR013805">
    <property type="entry name" value="GrpE_CC"/>
</dbReference>
<dbReference type="GO" id="GO:0042803">
    <property type="term" value="F:protein homodimerization activity"/>
    <property type="evidence" value="ECO:0007669"/>
    <property type="project" value="InterPro"/>
</dbReference>
<evidence type="ECO:0000256" key="6">
    <source>
        <dbReference type="SAM" id="MobiDB-lite"/>
    </source>
</evidence>
<evidence type="ECO:0000256" key="2">
    <source>
        <dbReference type="ARBA" id="ARBA00023186"/>
    </source>
</evidence>
<feature type="compositionally biased region" description="Basic and acidic residues" evidence="6">
    <location>
        <begin position="13"/>
        <end position="28"/>
    </location>
</feature>
<comment type="function">
    <text evidence="3 4">Participates actively in the response to hyperosmotic and heat shock by preventing the aggregation of stress-denatured proteins, in association with DnaK and GrpE. It is the nucleotide exchange factor for DnaK and may function as a thermosensor. Unfolded proteins bind initially to DnaJ; upon interaction with the DnaJ-bound protein, DnaK hydrolyzes its bound ATP, resulting in the formation of a stable complex. GrpE releases ADP from DnaK; ATP binding to DnaK triggers the release of the substrate protein, thus completing the reaction cycle. Several rounds of ATP-dependent interactions between DnaJ, DnaK and GrpE are required for fully efficient folding.</text>
</comment>
<dbReference type="PRINTS" id="PR00773">
    <property type="entry name" value="GRPEPROTEIN"/>
</dbReference>
<proteinExistence type="inferred from homology"/>
<comment type="caution">
    <text evidence="7">The sequence shown here is derived from an EMBL/GenBank/DDBJ whole genome shotgun (WGS) entry which is preliminary data.</text>
</comment>
<accession>A0A369A8H2</accession>
<dbReference type="InterPro" id="IPR009012">
    <property type="entry name" value="GrpE_head"/>
</dbReference>
<dbReference type="GO" id="GO:0005737">
    <property type="term" value="C:cytoplasm"/>
    <property type="evidence" value="ECO:0007669"/>
    <property type="project" value="UniProtKB-SubCell"/>
</dbReference>
<dbReference type="GO" id="GO:0051087">
    <property type="term" value="F:protein-folding chaperone binding"/>
    <property type="evidence" value="ECO:0007669"/>
    <property type="project" value="InterPro"/>
</dbReference>
<evidence type="ECO:0000313" key="8">
    <source>
        <dbReference type="Proteomes" id="UP000253517"/>
    </source>
</evidence>
<dbReference type="CDD" id="cd00446">
    <property type="entry name" value="GrpE"/>
    <property type="match status" value="1"/>
</dbReference>
<dbReference type="Proteomes" id="UP000253517">
    <property type="component" value="Unassembled WGS sequence"/>
</dbReference>